<dbReference type="Proteomes" id="UP000649617">
    <property type="component" value="Unassembled WGS sequence"/>
</dbReference>
<protein>
    <submittedName>
        <fullName evidence="2">Uncharacterized protein</fullName>
    </submittedName>
</protein>
<evidence type="ECO:0000256" key="1">
    <source>
        <dbReference type="SAM" id="MobiDB-lite"/>
    </source>
</evidence>
<accession>A0A812KPC3</accession>
<proteinExistence type="predicted"/>
<dbReference type="OrthoDB" id="410100at2759"/>
<evidence type="ECO:0000313" key="2">
    <source>
        <dbReference type="EMBL" id="CAE7230618.1"/>
    </source>
</evidence>
<organism evidence="2 3">
    <name type="scientific">Symbiodinium pilosum</name>
    <name type="common">Dinoflagellate</name>
    <dbReference type="NCBI Taxonomy" id="2952"/>
    <lineage>
        <taxon>Eukaryota</taxon>
        <taxon>Sar</taxon>
        <taxon>Alveolata</taxon>
        <taxon>Dinophyceae</taxon>
        <taxon>Suessiales</taxon>
        <taxon>Symbiodiniaceae</taxon>
        <taxon>Symbiodinium</taxon>
    </lineage>
</organism>
<dbReference type="AlphaFoldDB" id="A0A812KPC3"/>
<evidence type="ECO:0000313" key="3">
    <source>
        <dbReference type="Proteomes" id="UP000649617"/>
    </source>
</evidence>
<dbReference type="EMBL" id="CAJNIZ010004247">
    <property type="protein sequence ID" value="CAE7230618.1"/>
    <property type="molecule type" value="Genomic_DNA"/>
</dbReference>
<gene>
    <name evidence="2" type="ORF">SPIL2461_LOCUS3487</name>
</gene>
<reference evidence="2" key="1">
    <citation type="submission" date="2021-02" db="EMBL/GenBank/DDBJ databases">
        <authorList>
            <person name="Dougan E. K."/>
            <person name="Rhodes N."/>
            <person name="Thang M."/>
            <person name="Chan C."/>
        </authorList>
    </citation>
    <scope>NUCLEOTIDE SEQUENCE</scope>
</reference>
<name>A0A812KPC3_SYMPI</name>
<dbReference type="PANTHER" id="PTHR38899:SF1">
    <property type="entry name" value="PROTEIN KINASE"/>
    <property type="match status" value="1"/>
</dbReference>
<comment type="caution">
    <text evidence="2">The sequence shown here is derived from an EMBL/GenBank/DDBJ whole genome shotgun (WGS) entry which is preliminary data.</text>
</comment>
<dbReference type="PANTHER" id="PTHR38899">
    <property type="entry name" value="DOMAIN OOKINETE PROTEIN, PUTATIVE-RELATED"/>
    <property type="match status" value="1"/>
</dbReference>
<sequence>MPPKLPTIPSNAALQDLIDVSDQSLLPTELSPVHDSEPSEEVNASNLAGWSRQQSPCSVLSVASSGRLFAEPQQTLLFLDWDDTVFPCTELFHKRGLPKRSKDWTPLDPELLAALEPWQRAVKEFIGRACAISDRCVIVTNSRKPWVTSCLGQFAPELKSAFERSDGPKIVYAPEILKQEKNKREPEGGLWDCVKPCLNGCCGGLVQWMEKEMAQMRAQGPQPFFDCTQAKLSAMKREAAQFYSQYPGQTWKNIISLGDMCYEHEAVKTLSATRVPQESRERLRTKSFVLFQEPSLPALTLQLRIWSLLLPLCARFDGDVDLDLARSPVPFEDLAAAFNFPQLSRLQLPHFIRRDGNNFEVDFLDPHCQFEELNADEQRAAEEFLDELTIILQDAVVIPKFMKAE</sequence>
<feature type="region of interest" description="Disordered" evidence="1">
    <location>
        <begin position="28"/>
        <end position="47"/>
    </location>
</feature>
<keyword evidence="3" id="KW-1185">Reference proteome</keyword>